<keyword evidence="2" id="KW-1185">Reference proteome</keyword>
<organism evidence="1 2">
    <name type="scientific">Candidatus Terasakiella magnetica</name>
    <dbReference type="NCBI Taxonomy" id="1867952"/>
    <lineage>
        <taxon>Bacteria</taxon>
        <taxon>Pseudomonadati</taxon>
        <taxon>Pseudomonadota</taxon>
        <taxon>Alphaproteobacteria</taxon>
        <taxon>Rhodospirillales</taxon>
        <taxon>Terasakiellaceae</taxon>
        <taxon>Terasakiella</taxon>
    </lineage>
</organism>
<dbReference type="RefSeq" id="WP_069189843.1">
    <property type="nucleotide sequence ID" value="NZ_FLYE01000046.1"/>
</dbReference>
<dbReference type="EMBL" id="FLYE01000046">
    <property type="protein sequence ID" value="SCA57838.1"/>
    <property type="molecule type" value="Genomic_DNA"/>
</dbReference>
<evidence type="ECO:0000313" key="2">
    <source>
        <dbReference type="Proteomes" id="UP000231658"/>
    </source>
</evidence>
<protein>
    <submittedName>
        <fullName evidence="1">Uncharacterized protein</fullName>
    </submittedName>
</protein>
<reference evidence="1 2" key="1">
    <citation type="submission" date="2016-07" db="EMBL/GenBank/DDBJ databases">
        <authorList>
            <person name="Lefevre C.T."/>
        </authorList>
    </citation>
    <scope>NUCLEOTIDE SEQUENCE [LARGE SCALE GENOMIC DNA]</scope>
    <source>
        <strain evidence="1">PR1</strain>
    </source>
</reference>
<evidence type="ECO:0000313" key="1">
    <source>
        <dbReference type="EMBL" id="SCA57838.1"/>
    </source>
</evidence>
<dbReference type="STRING" id="1867952.MTBPR1_70110"/>
<dbReference type="AlphaFoldDB" id="A0A1C3RKR0"/>
<name>A0A1C3RKR0_9PROT</name>
<dbReference type="Proteomes" id="UP000231658">
    <property type="component" value="Unassembled WGS sequence"/>
</dbReference>
<sequence>MAIPSIDNLSAALYVPSATAAPKSQPKALAQRQPFETQIAPSRSKALSQIARVKGAVIQSLVKGLDALVKQADKTTLPNSFPETSRVNLQAEITTILGNIERLVNSAEVGSVSLLRTEERTIKLQSSEYGGKIEVKGVAIDAQALGLSNINVLSELGIKDASRRVENALYVVNERVNRLEQLDKALRNEIDFGSLTNVSNNASLATNVASNYASSGSYNPPVQYQTQSSGQYNARFFERGSFVDLQG</sequence>
<proteinExistence type="predicted"/>
<dbReference type="SUPFAM" id="SSF64518">
    <property type="entry name" value="Phase 1 flagellin"/>
    <property type="match status" value="1"/>
</dbReference>
<accession>A0A1C3RKR0</accession>
<dbReference type="Gene3D" id="1.20.1330.10">
    <property type="entry name" value="f41 fragment of flagellin, N-terminal domain"/>
    <property type="match status" value="1"/>
</dbReference>
<gene>
    <name evidence="1" type="ORF">MTBPR1_70110</name>
</gene>